<sequence length="201" mass="22291">MDIPRRPATEQPTRVRDLRASDADRERVVALLSEALVDGRLTVEEHSERADRAYAARTLGELTGLTGDLGPEGAQPILVDDRPVWVLCGRTRRGGRWVVPVKLPLLALFGTVELDLREAILQRSHIVIDSLVLGGRVRLLVPEGVRVDITGRTILSTRGVRTRPAPKGPTIEIGGTLIFASVRARSPKRRLRDRFRPRPGR</sequence>
<dbReference type="RefSeq" id="WP_131896389.1">
    <property type="nucleotide sequence ID" value="NZ_SMKU01000123.1"/>
</dbReference>
<dbReference type="EMBL" id="SMKU01000123">
    <property type="protein sequence ID" value="TDD82541.1"/>
    <property type="molecule type" value="Genomic_DNA"/>
</dbReference>
<feature type="region of interest" description="Disordered" evidence="1">
    <location>
        <begin position="1"/>
        <end position="20"/>
    </location>
</feature>
<accession>A0A4R5B949</accession>
<gene>
    <name evidence="3" type="ORF">E1298_22550</name>
</gene>
<dbReference type="Proteomes" id="UP000294513">
    <property type="component" value="Unassembled WGS sequence"/>
</dbReference>
<dbReference type="PANTHER" id="PTHR40763:SF4">
    <property type="entry name" value="DUF1707 DOMAIN-CONTAINING PROTEIN"/>
    <property type="match status" value="1"/>
</dbReference>
<organism evidence="3 4">
    <name type="scientific">Actinomadura rubrisoli</name>
    <dbReference type="NCBI Taxonomy" id="2530368"/>
    <lineage>
        <taxon>Bacteria</taxon>
        <taxon>Bacillati</taxon>
        <taxon>Actinomycetota</taxon>
        <taxon>Actinomycetes</taxon>
        <taxon>Streptosporangiales</taxon>
        <taxon>Thermomonosporaceae</taxon>
        <taxon>Actinomadura</taxon>
    </lineage>
</organism>
<protein>
    <submittedName>
        <fullName evidence="3">DUF1707 and DUF2154 domain-containing protein</fullName>
    </submittedName>
</protein>
<name>A0A4R5B949_9ACTN</name>
<feature type="domain" description="DUF1707" evidence="2">
    <location>
        <begin position="18"/>
        <end position="69"/>
    </location>
</feature>
<evidence type="ECO:0000313" key="3">
    <source>
        <dbReference type="EMBL" id="TDD82541.1"/>
    </source>
</evidence>
<comment type="caution">
    <text evidence="3">The sequence shown here is derived from an EMBL/GenBank/DDBJ whole genome shotgun (WGS) entry which is preliminary data.</text>
</comment>
<keyword evidence="4" id="KW-1185">Reference proteome</keyword>
<dbReference type="OrthoDB" id="4772576at2"/>
<dbReference type="InterPro" id="IPR012551">
    <property type="entry name" value="DUF1707_SHOCT-like"/>
</dbReference>
<dbReference type="Pfam" id="PF08044">
    <property type="entry name" value="DUF1707"/>
    <property type="match status" value="1"/>
</dbReference>
<dbReference type="AlphaFoldDB" id="A0A4R5B949"/>
<dbReference type="PANTHER" id="PTHR40763">
    <property type="entry name" value="MEMBRANE PROTEIN-RELATED"/>
    <property type="match status" value="1"/>
</dbReference>
<reference evidence="3 4" key="1">
    <citation type="submission" date="2019-03" db="EMBL/GenBank/DDBJ databases">
        <title>Draft genome sequences of novel Actinobacteria.</title>
        <authorList>
            <person name="Sahin N."/>
            <person name="Ay H."/>
            <person name="Saygin H."/>
        </authorList>
    </citation>
    <scope>NUCLEOTIDE SEQUENCE [LARGE SCALE GENOMIC DNA]</scope>
    <source>
        <strain evidence="3 4">H3C3</strain>
    </source>
</reference>
<evidence type="ECO:0000259" key="2">
    <source>
        <dbReference type="Pfam" id="PF08044"/>
    </source>
</evidence>
<evidence type="ECO:0000256" key="1">
    <source>
        <dbReference type="SAM" id="MobiDB-lite"/>
    </source>
</evidence>
<evidence type="ECO:0000313" key="4">
    <source>
        <dbReference type="Proteomes" id="UP000294513"/>
    </source>
</evidence>
<proteinExistence type="predicted"/>